<feature type="domain" description="TraG P-loop" evidence="1">
    <location>
        <begin position="240"/>
        <end position="619"/>
    </location>
</feature>
<comment type="caution">
    <text evidence="2">The sequence shown here is derived from an EMBL/GenBank/DDBJ whole genome shotgun (WGS) entry which is preliminary data.</text>
</comment>
<dbReference type="SUPFAM" id="SSF52540">
    <property type="entry name" value="P-loop containing nucleoside triphosphate hydrolases"/>
    <property type="match status" value="1"/>
</dbReference>
<name>A0A1I6BZY5_9BACI</name>
<protein>
    <submittedName>
        <fullName evidence="2">AAA-like domain-containing protein</fullName>
    </submittedName>
</protein>
<dbReference type="PANTHER" id="PTHR30121:SF6">
    <property type="entry name" value="SLR6007 PROTEIN"/>
    <property type="match status" value="1"/>
</dbReference>
<evidence type="ECO:0000259" key="1">
    <source>
        <dbReference type="Pfam" id="PF19044"/>
    </source>
</evidence>
<dbReference type="RefSeq" id="WP_064504948.1">
    <property type="nucleotide sequence ID" value="NZ_FOXX01000019.1"/>
</dbReference>
<keyword evidence="3" id="KW-1185">Reference proteome</keyword>
<evidence type="ECO:0000313" key="2">
    <source>
        <dbReference type="EMBL" id="SFQ86500.1"/>
    </source>
</evidence>
<gene>
    <name evidence="2" type="ORF">SAMN02745910_04654</name>
</gene>
<proteinExistence type="predicted"/>
<sequence length="649" mass="74588">MFKLFSGKKKNEEVSLENLVENNSNFLDILSPDSIEENDNYMRLGSNYVRTLAVAHFSNEVYIGFLDKLHNLGANVSVVHHIEPMSSDAMIKALDKAVTEYKSQLHDARIKTSEQRTIENNIKDATILLENLTSSDSEIFNEHMFVHVQASSLQELNRVTQSVQNAVNKSLKLFAPTYRMRDAFESCLPLNQNKLKELTYRNFDAEALSSLFPFDESELLHDKGIIKGRNMKTKNLVMVDHDALINRHEYVCGPSGSGKSTYLWGDMMRRWGQGVKIRVIDPKGEFGKKFKRLDGEWVKISPTNDKVINPFEITSTTILRDEAGNPIESSLLHRKISNLKTMFTLMYHNLKENQVSMSLLEKAIIKTYNDKGINWDTDFSNFTSKDYPVMQDLYETIAELMKQDEFKQLNDLYQVLYQYVEGSYSKAMNGPTNVDLSKDLIAFDLWDLKDDAELQKVAMYNILTFLEEDAVRDMDVVQVYVDEAHILADRRNPLAMKFLANMYKLIRSFNGGVTSATQQVRDFLSATDGQRNYGEAVILNSVSKLYLPMSQKEFDIIVDQTSQSFSEEEERILVMKNADRNESAGKGVYTVGSTKISLQVELHPAELQLWDYERFETEYRHVRNNDDILIPTRRSEVVEEKPIELVKVK</sequence>
<dbReference type="InterPro" id="IPR027417">
    <property type="entry name" value="P-loop_NTPase"/>
</dbReference>
<evidence type="ECO:0000313" key="3">
    <source>
        <dbReference type="Proteomes" id="UP000182762"/>
    </source>
</evidence>
<dbReference type="Gene3D" id="3.40.50.300">
    <property type="entry name" value="P-loop containing nucleotide triphosphate hydrolases"/>
    <property type="match status" value="1"/>
</dbReference>
<dbReference type="EMBL" id="FOXX01000019">
    <property type="protein sequence ID" value="SFQ86500.1"/>
    <property type="molecule type" value="Genomic_DNA"/>
</dbReference>
<dbReference type="Proteomes" id="UP000182762">
    <property type="component" value="Unassembled WGS sequence"/>
</dbReference>
<dbReference type="InterPro" id="IPR051162">
    <property type="entry name" value="T4SS_component"/>
</dbReference>
<reference evidence="2 3" key="1">
    <citation type="submission" date="2016-10" db="EMBL/GenBank/DDBJ databases">
        <authorList>
            <person name="Varghese N."/>
            <person name="Submissions S."/>
        </authorList>
    </citation>
    <scope>NUCLEOTIDE SEQUENCE [LARGE SCALE GENOMIC DNA]</scope>
    <source>
        <strain evidence="2 3">DSM 13796</strain>
    </source>
</reference>
<dbReference type="Gene3D" id="1.10.8.730">
    <property type="match status" value="1"/>
</dbReference>
<organism evidence="2 3">
    <name type="scientific">Priestia endophytica DSM 13796</name>
    <dbReference type="NCBI Taxonomy" id="1121089"/>
    <lineage>
        <taxon>Bacteria</taxon>
        <taxon>Bacillati</taxon>
        <taxon>Bacillota</taxon>
        <taxon>Bacilli</taxon>
        <taxon>Bacillales</taxon>
        <taxon>Bacillaceae</taxon>
        <taxon>Priestia</taxon>
    </lineage>
</organism>
<accession>A0A1I6BZY5</accession>
<dbReference type="PANTHER" id="PTHR30121">
    <property type="entry name" value="UNCHARACTERIZED PROTEIN YJGR-RELATED"/>
    <property type="match status" value="1"/>
</dbReference>
<dbReference type="GeneID" id="93713180"/>
<dbReference type="InterPro" id="IPR043964">
    <property type="entry name" value="P-loop_TraG"/>
</dbReference>
<dbReference type="Pfam" id="PF19044">
    <property type="entry name" value="P-loop_TraG"/>
    <property type="match status" value="1"/>
</dbReference>